<name>A0A3B1B7V7_9ZZZZ</name>
<organism evidence="1">
    <name type="scientific">hydrothermal vent metagenome</name>
    <dbReference type="NCBI Taxonomy" id="652676"/>
    <lineage>
        <taxon>unclassified sequences</taxon>
        <taxon>metagenomes</taxon>
        <taxon>ecological metagenomes</taxon>
    </lineage>
</organism>
<reference evidence="1" key="1">
    <citation type="submission" date="2018-06" db="EMBL/GenBank/DDBJ databases">
        <authorList>
            <person name="Zhirakovskaya E."/>
        </authorList>
    </citation>
    <scope>NUCLEOTIDE SEQUENCE</scope>
</reference>
<sequence length="182" mass="21324">MRIKSRWNKKNKTHSVEEIAGAVAFILWRIATNGVLSLENEDFQTDSQQQRLDVISEFLAFSIHITDRITIERFDGNERISFMTELATRCAKHLEDNLRDVMGKGEYRQTFIDTLNQRMADYAEFNYSDEDGPSFGMRRFFGEQITHVLGEKNRKWISSQVMDIEVPEIMTHIKRAIPNLFK</sequence>
<dbReference type="AlphaFoldDB" id="A0A3B1B7V7"/>
<protein>
    <submittedName>
        <fullName evidence="1">Uncharacterized protein</fullName>
    </submittedName>
</protein>
<gene>
    <name evidence="1" type="ORF">MNBD_GAMMA24-2215</name>
</gene>
<proteinExistence type="predicted"/>
<accession>A0A3B1B7V7</accession>
<evidence type="ECO:0000313" key="1">
    <source>
        <dbReference type="EMBL" id="VAX14376.1"/>
    </source>
</evidence>
<dbReference type="EMBL" id="UOFZ01000175">
    <property type="protein sequence ID" value="VAX14376.1"/>
    <property type="molecule type" value="Genomic_DNA"/>
</dbReference>